<dbReference type="Pfam" id="PF16770">
    <property type="entry name" value="RTT107_BRCT_5"/>
    <property type="match status" value="1"/>
</dbReference>
<dbReference type="GO" id="GO:0006302">
    <property type="term" value="P:double-strand break repair"/>
    <property type="evidence" value="ECO:0007669"/>
    <property type="project" value="TreeGrafter"/>
</dbReference>
<dbReference type="PANTHER" id="PTHR47667:SF1">
    <property type="entry name" value="REGULATOR OF TY1 TRANSPOSITION PROTEIN 107"/>
    <property type="match status" value="1"/>
</dbReference>
<gene>
    <name evidence="3" type="ORF">B2J93_2669</name>
</gene>
<feature type="domain" description="BRCT" evidence="2">
    <location>
        <begin position="7"/>
        <end position="102"/>
    </location>
</feature>
<dbReference type="SUPFAM" id="SSF52113">
    <property type="entry name" value="BRCT domain"/>
    <property type="match status" value="6"/>
</dbReference>
<dbReference type="CDD" id="cd18437">
    <property type="entry name" value="BRCT_BRC1_like_rpt3"/>
    <property type="match status" value="1"/>
</dbReference>
<dbReference type="PROSITE" id="PS50172">
    <property type="entry name" value="BRCT"/>
    <property type="match status" value="4"/>
</dbReference>
<dbReference type="AlphaFoldDB" id="A0A218Z7Z8"/>
<dbReference type="PANTHER" id="PTHR47667">
    <property type="entry name" value="REGULATOR OF TY1 TRANSPOSITION PROTEIN 107"/>
    <property type="match status" value="1"/>
</dbReference>
<comment type="caution">
    <text evidence="3">The sequence shown here is derived from an EMBL/GenBank/DDBJ whole genome shotgun (WGS) entry which is preliminary data.</text>
</comment>
<dbReference type="CDD" id="cd18436">
    <property type="entry name" value="BRCT_BRC1_like_rpt2"/>
    <property type="match status" value="1"/>
</dbReference>
<dbReference type="CDD" id="cd18439">
    <property type="entry name" value="BRCT_BRC1_like_rpt6"/>
    <property type="match status" value="1"/>
</dbReference>
<organism evidence="3 4">
    <name type="scientific">Diplocarpon coronariae</name>
    <dbReference type="NCBI Taxonomy" id="2795749"/>
    <lineage>
        <taxon>Eukaryota</taxon>
        <taxon>Fungi</taxon>
        <taxon>Dikarya</taxon>
        <taxon>Ascomycota</taxon>
        <taxon>Pezizomycotina</taxon>
        <taxon>Leotiomycetes</taxon>
        <taxon>Helotiales</taxon>
        <taxon>Drepanopezizaceae</taxon>
        <taxon>Diplocarpon</taxon>
    </lineage>
</organism>
<proteinExistence type="predicted"/>
<keyword evidence="4" id="KW-1185">Reference proteome</keyword>
<dbReference type="SMART" id="SM00292">
    <property type="entry name" value="BRCT"/>
    <property type="match status" value="5"/>
</dbReference>
<accession>A0A218Z7Z8</accession>
<dbReference type="CDD" id="cd18438">
    <property type="entry name" value="BRCT_BRC1_like_rpt4"/>
    <property type="match status" value="1"/>
</dbReference>
<feature type="region of interest" description="Disordered" evidence="1">
    <location>
        <begin position="443"/>
        <end position="553"/>
    </location>
</feature>
<feature type="compositionally biased region" description="Acidic residues" evidence="1">
    <location>
        <begin position="604"/>
        <end position="616"/>
    </location>
</feature>
<protein>
    <recommendedName>
        <fullName evidence="2">BRCT domain-containing protein</fullName>
    </recommendedName>
</protein>
<feature type="domain" description="BRCT" evidence="2">
    <location>
        <begin position="103"/>
        <end position="193"/>
    </location>
</feature>
<dbReference type="GO" id="GO:0005634">
    <property type="term" value="C:nucleus"/>
    <property type="evidence" value="ECO:0007669"/>
    <property type="project" value="TreeGrafter"/>
</dbReference>
<evidence type="ECO:0000259" key="2">
    <source>
        <dbReference type="PROSITE" id="PS50172"/>
    </source>
</evidence>
<dbReference type="CDD" id="cd17743">
    <property type="entry name" value="BRCT_BRC1_like_rpt5"/>
    <property type="match status" value="1"/>
</dbReference>
<dbReference type="OrthoDB" id="342264at2759"/>
<dbReference type="Gene3D" id="3.40.50.10190">
    <property type="entry name" value="BRCT domain"/>
    <property type="match status" value="6"/>
</dbReference>
<dbReference type="FunCoup" id="A0A218Z7Z8">
    <property type="interactions" value="46"/>
</dbReference>
<feature type="domain" description="BRCT" evidence="2">
    <location>
        <begin position="235"/>
        <end position="325"/>
    </location>
</feature>
<reference evidence="3 4" key="1">
    <citation type="submission" date="2017-04" db="EMBL/GenBank/DDBJ databases">
        <title>Draft genome sequence of Marssonina coronaria NL1: causal agent of apple blotch.</title>
        <authorList>
            <person name="Cheng Q."/>
        </authorList>
    </citation>
    <scope>NUCLEOTIDE SEQUENCE [LARGE SCALE GENOMIC DNA]</scope>
    <source>
        <strain evidence="3 4">NL1</strain>
    </source>
</reference>
<evidence type="ECO:0000313" key="3">
    <source>
        <dbReference type="EMBL" id="OWP03824.1"/>
    </source>
</evidence>
<feature type="compositionally biased region" description="Polar residues" evidence="1">
    <location>
        <begin position="538"/>
        <end position="547"/>
    </location>
</feature>
<dbReference type="InterPro" id="IPR053036">
    <property type="entry name" value="CellCycle_DNARepair_Reg"/>
</dbReference>
<dbReference type="InterPro" id="IPR001357">
    <property type="entry name" value="BRCT_dom"/>
</dbReference>
<dbReference type="Pfam" id="PF12738">
    <property type="entry name" value="PTCB-BRCT"/>
    <property type="match status" value="1"/>
</dbReference>
<dbReference type="GO" id="GO:1990683">
    <property type="term" value="P:DNA double-strand break attachment to nuclear envelope"/>
    <property type="evidence" value="ECO:0007669"/>
    <property type="project" value="TreeGrafter"/>
</dbReference>
<dbReference type="STRING" id="503106.A0A218Z7Z8"/>
<dbReference type="Pfam" id="PF00533">
    <property type="entry name" value="BRCT"/>
    <property type="match status" value="1"/>
</dbReference>
<dbReference type="GO" id="GO:0035361">
    <property type="term" value="C:Cul8-RING ubiquitin ligase complex"/>
    <property type="evidence" value="ECO:0007669"/>
    <property type="project" value="TreeGrafter"/>
</dbReference>
<dbReference type="FunFam" id="3.40.50.10190:FF:000048">
    <property type="entry name" value="DNA repair protein Rtt107"/>
    <property type="match status" value="1"/>
</dbReference>
<name>A0A218Z7Z8_9HELO</name>
<evidence type="ECO:0000256" key="1">
    <source>
        <dbReference type="SAM" id="MobiDB-lite"/>
    </source>
</evidence>
<feature type="domain" description="BRCT" evidence="2">
    <location>
        <begin position="337"/>
        <end position="409"/>
    </location>
</feature>
<sequence length="858" mass="95458">MANSESKTSNLFDHCTFGIVITKELPRKQALQLQKTLESNGGQVEDISKEFAVRDVTHIISATSDFPQYADSRLHMVPTVRPAWVSQSLVKNKEASFRPHSPDPKNIFSGITISCADLPQGDKDAIIGAVLAMGGMETSNITRSTTHVCALSVDHEKCRTVLDKKLKCKLVLPHWFDDCLKLGKMIDEKPYLLPEPAYLKGHTGGEIPMASSENIRGAVTARPETLPMPTDSPVRPLTVFKGKALMISSDLELSNRPRGVIEDLITKGGGSITTSVHKADIFVCHWREGRDYVFACRYGIHVGNLSWLYHMITNNEWTNPHRRLMHYPLPKGGIPGFEGLRITLSNYGGEARTYLENLIEACGAEFTKSMKQDNTHLITARNESEKCDAAREWNIEMVNHLWIEESYAKCEMQKMTKPSYTHFPPMTNLGEIIGQTQFEPGTLEANYYPRDPTPSPGDPQPMKRTVMTEKDRNASSSRLSLSNGDMSSEDQEHEPHCSPIKPVKVQKAPGRNARSSLSAKPATPVASRRTSAGKENDTPISTGSRSAKAQAMSRLHGLAPDIALYEKEKKRKGAVWGGERAANKYEKEKTAERSSSPAQKNGEEEFSAEEEEAEDVMEPRNSKRQRTGLPPVEIRLLITGYKGWLGNVAKEEVDKKKLREVGILVVNDPLTCTHLAAPHMVRTQKFLCALATGPTIVASSFIDACAGSRTGKIPKIDDFLLKDVDNEKKFGLKLKDVISRAKVNKRCLLRRVPIYCTNEIPNGSGTYQSIVEANGGTFALYRGRPTIKRTTAEEDDGPAEPVYLLTGQTPAERALWPKFEQMARDGNMIPRIVDTEWLLDVAMSQQNRWNEGYLVTKK</sequence>
<dbReference type="InterPro" id="IPR036420">
    <property type="entry name" value="BRCT_dom_sf"/>
</dbReference>
<dbReference type="Proteomes" id="UP000242519">
    <property type="component" value="Unassembled WGS sequence"/>
</dbReference>
<evidence type="ECO:0000313" key="4">
    <source>
        <dbReference type="Proteomes" id="UP000242519"/>
    </source>
</evidence>
<feature type="compositionally biased region" description="Basic and acidic residues" evidence="1">
    <location>
        <begin position="583"/>
        <end position="592"/>
    </location>
</feature>
<feature type="compositionally biased region" description="Low complexity" evidence="1">
    <location>
        <begin position="474"/>
        <end position="486"/>
    </location>
</feature>
<feature type="region of interest" description="Disordered" evidence="1">
    <location>
        <begin position="583"/>
        <end position="627"/>
    </location>
</feature>
<dbReference type="InParanoid" id="A0A218Z7Z8"/>
<dbReference type="EMBL" id="MZNU01000166">
    <property type="protein sequence ID" value="OWP03824.1"/>
    <property type="molecule type" value="Genomic_DNA"/>
</dbReference>